<evidence type="ECO:0000259" key="1">
    <source>
        <dbReference type="Pfam" id="PF00144"/>
    </source>
</evidence>
<dbReference type="RefSeq" id="WP_141916368.1">
    <property type="nucleotide sequence ID" value="NZ_BAAAYS010000014.1"/>
</dbReference>
<evidence type="ECO:0000313" key="2">
    <source>
        <dbReference type="EMBL" id="TQM66218.1"/>
    </source>
</evidence>
<dbReference type="PROSITE" id="PS51257">
    <property type="entry name" value="PROKAR_LIPOPROTEIN"/>
    <property type="match status" value="1"/>
</dbReference>
<accession>A0A543I6L8</accession>
<dbReference type="AlphaFoldDB" id="A0A543I6L8"/>
<feature type="domain" description="Beta-lactamase-related" evidence="1">
    <location>
        <begin position="52"/>
        <end position="389"/>
    </location>
</feature>
<evidence type="ECO:0000313" key="3">
    <source>
        <dbReference type="Proteomes" id="UP000318331"/>
    </source>
</evidence>
<dbReference type="PANTHER" id="PTHR46825">
    <property type="entry name" value="D-ALANYL-D-ALANINE-CARBOXYPEPTIDASE/ENDOPEPTIDASE AMPH"/>
    <property type="match status" value="1"/>
</dbReference>
<sequence length="435" mass="44849">MSFFSSKTLRTLAATGVIAVLLGVSGCTEDGALNLDGPGDQALSDTTTERLQTAVTEAMQAAGASGALVGVWAPWAGNWEAGIGTTETGGGSEVTTDMAFRVGHVSGMMTCAVLLAMVDDGVVGLDDKAADYLAHQAGITGITLRQLCQGTSSLGDFEPGLRAQFDKNPTRIWPPGELISNGLVMSPDPLTPGTLYAKSSTNMVVLGRALEVAANSSWENLINKYLFGPLSLSHTNYPEASELTLPTDSLPGYAIVPKDGVPDCANPIPIEKLSNSMLAQAGGVTSTLSDLQRFASGYMDGNLLNEGSTASIIETAPLTAPKLDDTGNPVPLTAEEQAAADLTGSGLGVIKNGPLYGQSGSIPGYTTALLHDPTSGLTIAVVINSSAVKSDFVTQLALRLASIIAETDGGETFSVTWTEADTTAAMETYRVCPAP</sequence>
<dbReference type="Pfam" id="PF00144">
    <property type="entry name" value="Beta-lactamase"/>
    <property type="match status" value="1"/>
</dbReference>
<reference evidence="2 3" key="1">
    <citation type="submission" date="2019-06" db="EMBL/GenBank/DDBJ databases">
        <title>Sequencing the genomes of 1000 actinobacteria strains.</title>
        <authorList>
            <person name="Klenk H.-P."/>
        </authorList>
    </citation>
    <scope>NUCLEOTIDE SEQUENCE [LARGE SCALE GENOMIC DNA]</scope>
    <source>
        <strain evidence="2 3">DSM 18031</strain>
    </source>
</reference>
<dbReference type="EMBL" id="VFPN01000001">
    <property type="protein sequence ID" value="TQM66218.1"/>
    <property type="molecule type" value="Genomic_DNA"/>
</dbReference>
<comment type="caution">
    <text evidence="2">The sequence shown here is derived from an EMBL/GenBank/DDBJ whole genome shotgun (WGS) entry which is preliminary data.</text>
</comment>
<keyword evidence="2" id="KW-0378">Hydrolase</keyword>
<gene>
    <name evidence="2" type="ORF">FB466_1051</name>
</gene>
<keyword evidence="2" id="KW-0121">Carboxypeptidase</keyword>
<organism evidence="2 3">
    <name type="scientific">Klugiella xanthotipulae</name>
    <dbReference type="NCBI Taxonomy" id="244735"/>
    <lineage>
        <taxon>Bacteria</taxon>
        <taxon>Bacillati</taxon>
        <taxon>Actinomycetota</taxon>
        <taxon>Actinomycetes</taxon>
        <taxon>Micrococcales</taxon>
        <taxon>Microbacteriaceae</taxon>
        <taxon>Klugiella</taxon>
    </lineage>
</organism>
<dbReference type="GO" id="GO:0004180">
    <property type="term" value="F:carboxypeptidase activity"/>
    <property type="evidence" value="ECO:0007669"/>
    <property type="project" value="UniProtKB-KW"/>
</dbReference>
<dbReference type="SUPFAM" id="SSF56601">
    <property type="entry name" value="beta-lactamase/transpeptidase-like"/>
    <property type="match status" value="1"/>
</dbReference>
<keyword evidence="2" id="KW-0645">Protease</keyword>
<dbReference type="Proteomes" id="UP000318331">
    <property type="component" value="Unassembled WGS sequence"/>
</dbReference>
<dbReference type="PANTHER" id="PTHR46825:SF7">
    <property type="entry name" value="D-ALANYL-D-ALANINE CARBOXYPEPTIDASE"/>
    <property type="match status" value="1"/>
</dbReference>
<proteinExistence type="predicted"/>
<dbReference type="InterPro" id="IPR001466">
    <property type="entry name" value="Beta-lactam-related"/>
</dbReference>
<dbReference type="Gene3D" id="3.40.710.10">
    <property type="entry name" value="DD-peptidase/beta-lactamase superfamily"/>
    <property type="match status" value="1"/>
</dbReference>
<protein>
    <submittedName>
        <fullName evidence="2">D-alanyl-D-alanine carboxypeptidase</fullName>
    </submittedName>
</protein>
<dbReference type="InterPro" id="IPR050491">
    <property type="entry name" value="AmpC-like"/>
</dbReference>
<keyword evidence="3" id="KW-1185">Reference proteome</keyword>
<name>A0A543I6L8_9MICO</name>
<dbReference type="InterPro" id="IPR012338">
    <property type="entry name" value="Beta-lactam/transpept-like"/>
</dbReference>
<dbReference type="OrthoDB" id="9809635at2"/>